<evidence type="ECO:0000256" key="1">
    <source>
        <dbReference type="ARBA" id="ARBA00022658"/>
    </source>
</evidence>
<comment type="similarity">
    <text evidence="2">Belongs to the DOCK family.</text>
</comment>
<dbReference type="InterPro" id="IPR043161">
    <property type="entry name" value="DOCK_C_lobe_A"/>
</dbReference>
<dbReference type="PANTHER" id="PTHR23317:SF26">
    <property type="entry name" value="ZIZIMIN, ISOFORM K"/>
    <property type="match status" value="1"/>
</dbReference>
<dbReference type="GO" id="GO:0005085">
    <property type="term" value="F:guanyl-nucleotide exchange factor activity"/>
    <property type="evidence" value="ECO:0007669"/>
    <property type="project" value="UniProtKB-KW"/>
</dbReference>
<dbReference type="Pfam" id="PF20422">
    <property type="entry name" value="DHR-2_Lobe_B"/>
    <property type="match status" value="1"/>
</dbReference>
<gene>
    <name evidence="6" type="ORF">DGYR_LOCUS1096</name>
</gene>
<dbReference type="Pfam" id="PF14429">
    <property type="entry name" value="DOCK-C2"/>
    <property type="match status" value="1"/>
</dbReference>
<evidence type="ECO:0000256" key="3">
    <source>
        <dbReference type="SAM" id="MobiDB-lite"/>
    </source>
</evidence>
<dbReference type="PANTHER" id="PTHR23317">
    <property type="entry name" value="DEDICATOR OF CYTOKINESIS DOCK"/>
    <property type="match status" value="1"/>
</dbReference>
<accession>A0A7I8VBG1</accession>
<protein>
    <submittedName>
        <fullName evidence="6">DgyrCDS1134</fullName>
    </submittedName>
</protein>
<dbReference type="PROSITE" id="PS51651">
    <property type="entry name" value="DOCKER"/>
    <property type="match status" value="1"/>
</dbReference>
<evidence type="ECO:0000259" key="4">
    <source>
        <dbReference type="PROSITE" id="PS51650"/>
    </source>
</evidence>
<dbReference type="OrthoDB" id="47328at2759"/>
<dbReference type="Pfam" id="PF06920">
    <property type="entry name" value="DHR-2_Lobe_A"/>
    <property type="match status" value="1"/>
</dbReference>
<dbReference type="InterPro" id="IPR046773">
    <property type="entry name" value="DOCKER_Lobe_C"/>
</dbReference>
<dbReference type="InterPro" id="IPR035892">
    <property type="entry name" value="C2_domain_sf"/>
</dbReference>
<dbReference type="EMBL" id="CAJFCJ010000002">
    <property type="protein sequence ID" value="CAD5111868.1"/>
    <property type="molecule type" value="Genomic_DNA"/>
</dbReference>
<evidence type="ECO:0000313" key="6">
    <source>
        <dbReference type="EMBL" id="CAD5111868.1"/>
    </source>
</evidence>
<dbReference type="InterPro" id="IPR046769">
    <property type="entry name" value="DOCKER_Lobe_A"/>
</dbReference>
<dbReference type="InterPro" id="IPR027357">
    <property type="entry name" value="DOCKER_dom"/>
</dbReference>
<dbReference type="GO" id="GO:0007264">
    <property type="term" value="P:small GTPase-mediated signal transduction"/>
    <property type="evidence" value="ECO:0007669"/>
    <property type="project" value="InterPro"/>
</dbReference>
<dbReference type="InterPro" id="IPR043162">
    <property type="entry name" value="DOCK_C_lobe_C"/>
</dbReference>
<dbReference type="PROSITE" id="PS51650">
    <property type="entry name" value="C2_DOCK"/>
    <property type="match status" value="1"/>
</dbReference>
<keyword evidence="1" id="KW-0344">Guanine-nucleotide releasing factor</keyword>
<dbReference type="InterPro" id="IPR021816">
    <property type="entry name" value="DOCK_C/D_N"/>
</dbReference>
<feature type="compositionally biased region" description="Polar residues" evidence="3">
    <location>
        <begin position="23"/>
        <end position="32"/>
    </location>
</feature>
<organism evidence="6 7">
    <name type="scientific">Dimorphilus gyrociliatus</name>
    <dbReference type="NCBI Taxonomy" id="2664684"/>
    <lineage>
        <taxon>Eukaryota</taxon>
        <taxon>Metazoa</taxon>
        <taxon>Spiralia</taxon>
        <taxon>Lophotrochozoa</taxon>
        <taxon>Annelida</taxon>
        <taxon>Polychaeta</taxon>
        <taxon>Polychaeta incertae sedis</taxon>
        <taxon>Dinophilidae</taxon>
        <taxon>Dimorphilus</taxon>
    </lineage>
</organism>
<reference evidence="6 7" key="1">
    <citation type="submission" date="2020-08" db="EMBL/GenBank/DDBJ databases">
        <authorList>
            <person name="Hejnol A."/>
        </authorList>
    </citation>
    <scope>NUCLEOTIDE SEQUENCE [LARGE SCALE GENOMIC DNA]</scope>
</reference>
<feature type="region of interest" description="Disordered" evidence="3">
    <location>
        <begin position="400"/>
        <end position="426"/>
    </location>
</feature>
<name>A0A7I8VBG1_9ANNE</name>
<evidence type="ECO:0000313" key="7">
    <source>
        <dbReference type="Proteomes" id="UP000549394"/>
    </source>
</evidence>
<comment type="caution">
    <text evidence="6">The sequence shown here is derived from an EMBL/GenBank/DDBJ whole genome shotgun (WGS) entry which is preliminary data.</text>
</comment>
<dbReference type="Pfam" id="PF20421">
    <property type="entry name" value="DHR-2_Lobe_C"/>
    <property type="match status" value="1"/>
</dbReference>
<feature type="compositionally biased region" description="Basic and acidic residues" evidence="3">
    <location>
        <begin position="33"/>
        <end position="43"/>
    </location>
</feature>
<proteinExistence type="inferred from homology"/>
<dbReference type="Gene3D" id="1.25.40.410">
    <property type="match status" value="1"/>
</dbReference>
<dbReference type="Gene3D" id="1.20.58.740">
    <property type="match status" value="1"/>
</dbReference>
<dbReference type="InterPro" id="IPR027007">
    <property type="entry name" value="C2_DOCK-type_domain"/>
</dbReference>
<feature type="region of interest" description="Disordered" evidence="3">
    <location>
        <begin position="1"/>
        <end position="48"/>
    </location>
</feature>
<dbReference type="Gene3D" id="2.60.40.150">
    <property type="entry name" value="C2 domain"/>
    <property type="match status" value="1"/>
</dbReference>
<evidence type="ECO:0000256" key="2">
    <source>
        <dbReference type="PROSITE-ProRule" id="PRU00983"/>
    </source>
</evidence>
<evidence type="ECO:0000259" key="5">
    <source>
        <dbReference type="PROSITE" id="PS51651"/>
    </source>
</evidence>
<feature type="domain" description="C2 DOCK-type" evidence="4">
    <location>
        <begin position="557"/>
        <end position="727"/>
    </location>
</feature>
<feature type="compositionally biased region" description="Basic and acidic residues" evidence="3">
    <location>
        <begin position="1"/>
        <end position="22"/>
    </location>
</feature>
<keyword evidence="7" id="KW-1185">Reference proteome</keyword>
<dbReference type="Pfam" id="PF11878">
    <property type="entry name" value="DOCK_C-D_N"/>
    <property type="match status" value="1"/>
</dbReference>
<sequence length="1910" mass="220220">MATEKREFAKKLSSRKAADVRRQVSTAYLQDSNRIKQENERPKNNSNVQYPVVMPWNYENFLDENQDNIDESFASVLKIPDDDWEIVLESSSSRTIEDPCYNETINDRVDELLKFYSGEFKIFRRNYEYFSRQFADPESISKTIKEFEVAEQEEFEEEISISARSSLISLDDSSLDLMESDGLLDEVFQQNSLDDIDERNRQERMRNRKWCVFTLYDSISDDHPSEIKTIPPKFKNLQDINRILLRVSSMEMDNDVEPIFGSVALYDARKRKKITENFYFDLNDSDVFPFLRYNQRIDLSTMVTSCIFNLITGIEDIFIVLKVEKIFYSTETAETLHSYRKEKNKAKITDLIRNIYERLGKYRQLVGWTAVSMSTVINSCQKKTIQTSFDSNIPLENRRASSTQYDSLSRKKPSMSTRHASLERFESRRLESSSSLHSYESSSTEKTSDLLSSFTPSTVKLSSFYKVEADKFHEDELYKYLNELLTTKTITSKKLKPIKASVQFDIQPCPKVKPFSLTPDLLHVKPFPNEPIEPYKVSRELADFSREDVMQPFTSYSNLLFVNPKSLNFSNRGRNYQNLTIKVQLFSGSCDEPLPNIFGKSNTSKFQREAYTAVTYHNRTPEYNDEIKIKLPADLTHLHFLLFTAFHVSCRRKEDGQQMETPVGYTWLPLLRDGQLKSGDFFLPMTTEKPSANLCICFPNESSLTNIPNVKWIDNRKEIFIVSINALTSVYAKDNYIDRFFDIYSKAENGLLPRLYNGDISTFERHLKETLYSVTNANLKKLIHFLPIVLNKLISLFLHPPVINGQLLSISLCCLETIARIVLKVEKDLSSKEDNLLKSYVYYKASISGKSNSKEEKTSNSPQGYYQTKIKSMAEDIFHHSKMSGKSLLRFSSTYIDDLKSLVEEIIAEIFVQDHQCEKITDESSKDTSCFIDLRNEFLKIICLHEHYFALNLPFGSWYMSSPPSSPCGSICSSSSISTRSSTSTLIEKGNFFEMPEEFRQQHFLVGLVLSHFSLILQEYPSKIKLGIELLKILLASHDSNVRLNQTNIRSRVATLYMPILTMILNHSSRLYRRKDEELSEEVLEKFISQSSLYGKQSSSHTSPSNTMNKFNKAETRDLLLCLIFILKAVDKHIIQAWICEYISTSKVGEFIEVLKICLSIFEYEGQFSPDESKSSKTVLNQLEDAIIGSGNARDMMLRRKHSNISIHSDSLSYFKDDVRWRKDKNFWNAGAFKRRSNHLEGHLATEITLVILDVLDIFIECCESQQNIPVSALKCILHCLSINQSTTSLKCVFELQRSLVCKYPELIFEDGEHCGELCLRLLQHCCSSRNVVRTQASASIYVLMRQNFDICNNFSRVKVQITMSLSSLVGGQTGKFNEGALRKSLKTILKYADRDEDMQFTSFIDQIKDLVFVLHSIITNTVKLKEVKNDPEMLDDLMHRIAFSYQTSPHLRLTWLLSLAVKHAEREEFAEEGECYLHASGLVIEYLVNVSHLEKDYLPIGCVAFQKLSSNISEESFISDDVLTLDDSATGKDFSETGLINLLKNCADAFRKASLHEAESEICEIMLPLLKSQENYNLLCELHSRLNQIYSKILTDTSLTKRPFGTYFRVGFYGSNFGEIDGDEYIYKERSFTGLAEISQRLENLFGAQFGRGTVEILKDSNQICRENLDPNKMYLQITYVEPFFEDFELLQRKSSFQRNFNIRRFVFSTPFTPTGKAHGEIADQWKRKTILTCENSFPYTKKRIKVVLKQEMNLTPIEVAIEDVQNKVNQLTEACAASKIDVKYLQMVLQGCIGATVNKGPMQIAKTFLEPLAQGLIVPTKQHNKLRVAFKNFVRKSQEALKQNEKLIMADQEDYQTELKKNFEDISHKLTFLISPHQNTIKRKRAHRLRDMHKRNILKENINSVSHV</sequence>
<dbReference type="InterPro" id="IPR046770">
    <property type="entry name" value="DOCKER_Lobe_B"/>
</dbReference>
<dbReference type="Proteomes" id="UP000549394">
    <property type="component" value="Unassembled WGS sequence"/>
</dbReference>
<feature type="domain" description="DOCKER" evidence="5">
    <location>
        <begin position="1444"/>
        <end position="1881"/>
    </location>
</feature>
<dbReference type="InterPro" id="IPR026791">
    <property type="entry name" value="DOCK"/>
</dbReference>